<evidence type="ECO:0000256" key="1">
    <source>
        <dbReference type="ARBA" id="ARBA00023172"/>
    </source>
</evidence>
<dbReference type="EMBL" id="BJUG01000006">
    <property type="protein sequence ID" value="GEK36986.1"/>
    <property type="molecule type" value="Genomic_DNA"/>
</dbReference>
<dbReference type="Pfam" id="PF00589">
    <property type="entry name" value="Phage_integrase"/>
    <property type="match status" value="1"/>
</dbReference>
<proteinExistence type="predicted"/>
<reference evidence="3 4" key="1">
    <citation type="submission" date="2019-07" db="EMBL/GenBank/DDBJ databases">
        <title>Whole genome shotgun sequence of Enterococcus thailandicus NBRC 101867.</title>
        <authorList>
            <person name="Hosoyama A."/>
            <person name="Uohara A."/>
            <person name="Ohji S."/>
            <person name="Ichikawa N."/>
        </authorList>
    </citation>
    <scope>NUCLEOTIDE SEQUENCE [LARGE SCALE GENOMIC DNA]</scope>
    <source>
        <strain evidence="3 4">NBRC 101867</strain>
    </source>
</reference>
<protein>
    <recommendedName>
        <fullName evidence="2">Tyr recombinase domain-containing protein</fullName>
    </recommendedName>
</protein>
<dbReference type="GO" id="GO:0015074">
    <property type="term" value="P:DNA integration"/>
    <property type="evidence" value="ECO:0007669"/>
    <property type="project" value="InterPro"/>
</dbReference>
<dbReference type="InterPro" id="IPR011010">
    <property type="entry name" value="DNA_brk_join_enz"/>
</dbReference>
<comment type="caution">
    <text evidence="3">The sequence shown here is derived from an EMBL/GenBank/DDBJ whole genome shotgun (WGS) entry which is preliminary data.</text>
</comment>
<dbReference type="Gene3D" id="1.10.443.10">
    <property type="entry name" value="Intergrase catalytic core"/>
    <property type="match status" value="1"/>
</dbReference>
<evidence type="ECO:0000259" key="2">
    <source>
        <dbReference type="PROSITE" id="PS51898"/>
    </source>
</evidence>
<dbReference type="InterPro" id="IPR002104">
    <property type="entry name" value="Integrase_catalytic"/>
</dbReference>
<dbReference type="RefSeq" id="WP_261768381.1">
    <property type="nucleotide sequence ID" value="NZ_BJUG01000006.1"/>
</dbReference>
<keyword evidence="1" id="KW-0233">DNA recombination</keyword>
<sequence length="295" mass="34113">MGNLKIDNVSVTFCQKLANSWSREHPKRFKQYLNYAGMVFKYAETLDEIKKNPLDRIIIPVVFDDERAKKNFYSREELLDFLAAYKKVDQPKRYTLFLLLAYTGLRKGEALSLTWRDIDFKRKTITINKTLASGKNGVRLIQRPKTKASNGTISIDDTVINALKEWRAQQNNILKRFGHIASIDQLVFSQDEDNSLLYSRTPLTWLQVFYQHHPNMKKSTVHGFRHTHASLLFEAGADMKQAQDRLRHTNIKTTMNTYIHVTQEGKDETASLFDNFMANGKHVGQTLGQTKNPLE</sequence>
<dbReference type="GO" id="GO:0003677">
    <property type="term" value="F:DNA binding"/>
    <property type="evidence" value="ECO:0007669"/>
    <property type="project" value="InterPro"/>
</dbReference>
<organism evidence="3 4">
    <name type="scientific">Enterococcus thailandicus</name>
    <dbReference type="NCBI Taxonomy" id="417368"/>
    <lineage>
        <taxon>Bacteria</taxon>
        <taxon>Bacillati</taxon>
        <taxon>Bacillota</taxon>
        <taxon>Bacilli</taxon>
        <taxon>Lactobacillales</taxon>
        <taxon>Enterococcaceae</taxon>
        <taxon>Enterococcus</taxon>
    </lineage>
</organism>
<dbReference type="InterPro" id="IPR013762">
    <property type="entry name" value="Integrase-like_cat_sf"/>
</dbReference>
<dbReference type="SUPFAM" id="SSF56349">
    <property type="entry name" value="DNA breaking-rejoining enzymes"/>
    <property type="match status" value="1"/>
</dbReference>
<dbReference type="CDD" id="cd01189">
    <property type="entry name" value="INT_ICEBs1_C_like"/>
    <property type="match status" value="1"/>
</dbReference>
<dbReference type="PANTHER" id="PTHR30349:SF64">
    <property type="entry name" value="PROPHAGE INTEGRASE INTD-RELATED"/>
    <property type="match status" value="1"/>
</dbReference>
<dbReference type="AlphaFoldDB" id="A0A510WCX1"/>
<evidence type="ECO:0000313" key="4">
    <source>
        <dbReference type="Proteomes" id="UP000321361"/>
    </source>
</evidence>
<dbReference type="PANTHER" id="PTHR30349">
    <property type="entry name" value="PHAGE INTEGRASE-RELATED"/>
    <property type="match status" value="1"/>
</dbReference>
<dbReference type="Proteomes" id="UP000321361">
    <property type="component" value="Unassembled WGS sequence"/>
</dbReference>
<name>A0A510WCX1_ENTTH</name>
<gene>
    <name evidence="3" type="ORF">ETH01_12730</name>
</gene>
<accession>A0A510WCX1</accession>
<feature type="domain" description="Tyr recombinase" evidence="2">
    <location>
        <begin position="68"/>
        <end position="271"/>
    </location>
</feature>
<dbReference type="PROSITE" id="PS51898">
    <property type="entry name" value="TYR_RECOMBINASE"/>
    <property type="match status" value="1"/>
</dbReference>
<dbReference type="GO" id="GO:0006310">
    <property type="term" value="P:DNA recombination"/>
    <property type="evidence" value="ECO:0007669"/>
    <property type="project" value="UniProtKB-KW"/>
</dbReference>
<dbReference type="InterPro" id="IPR050090">
    <property type="entry name" value="Tyrosine_recombinase_XerCD"/>
</dbReference>
<evidence type="ECO:0000313" key="3">
    <source>
        <dbReference type="EMBL" id="GEK36986.1"/>
    </source>
</evidence>